<evidence type="ECO:0000256" key="5">
    <source>
        <dbReference type="ARBA" id="ARBA00022723"/>
    </source>
</evidence>
<dbReference type="GO" id="GO:0052855">
    <property type="term" value="F:ADP-dependent NAD(P)H-hydrate dehydratase activity"/>
    <property type="evidence" value="ECO:0007669"/>
    <property type="project" value="UniProtKB-UniRule"/>
</dbReference>
<proteinExistence type="inferred from homology"/>
<feature type="binding site" evidence="18">
    <location>
        <begin position="122"/>
        <end position="128"/>
    </location>
    <ligand>
        <name>(6S)-NADPHX</name>
        <dbReference type="ChEBI" id="CHEBI:64076"/>
    </ligand>
</feature>
<comment type="similarity">
    <text evidence="17">Belongs to the NnrD/CARKD family.</text>
</comment>
<evidence type="ECO:0000256" key="10">
    <source>
        <dbReference type="ARBA" id="ARBA00023027"/>
    </source>
</evidence>
<comment type="catalytic activity">
    <reaction evidence="15 17 19">
        <text>(6S)-NADHX + ADP = AMP + phosphate + NADH + H(+)</text>
        <dbReference type="Rhea" id="RHEA:32223"/>
        <dbReference type="ChEBI" id="CHEBI:15378"/>
        <dbReference type="ChEBI" id="CHEBI:43474"/>
        <dbReference type="ChEBI" id="CHEBI:57945"/>
        <dbReference type="ChEBI" id="CHEBI:64074"/>
        <dbReference type="ChEBI" id="CHEBI:456215"/>
        <dbReference type="ChEBI" id="CHEBI:456216"/>
        <dbReference type="EC" id="4.2.1.136"/>
    </reaction>
</comment>
<evidence type="ECO:0000259" key="20">
    <source>
        <dbReference type="PROSITE" id="PS51383"/>
    </source>
</evidence>
<organism evidence="22 23">
    <name type="scientific">Sphingomonas turrisvirgatae</name>
    <dbReference type="NCBI Taxonomy" id="1888892"/>
    <lineage>
        <taxon>Bacteria</taxon>
        <taxon>Pseudomonadati</taxon>
        <taxon>Pseudomonadota</taxon>
        <taxon>Alphaproteobacteria</taxon>
        <taxon>Sphingomonadales</taxon>
        <taxon>Sphingomonadaceae</taxon>
        <taxon>Sphingomonas</taxon>
    </lineage>
</organism>
<dbReference type="PROSITE" id="PS51385">
    <property type="entry name" value="YJEF_N"/>
    <property type="match status" value="1"/>
</dbReference>
<dbReference type="GO" id="GO:0046496">
    <property type="term" value="P:nicotinamide nucleotide metabolic process"/>
    <property type="evidence" value="ECO:0007669"/>
    <property type="project" value="UniProtKB-UniRule"/>
</dbReference>
<dbReference type="InterPro" id="IPR000631">
    <property type="entry name" value="CARKD"/>
</dbReference>
<dbReference type="InterPro" id="IPR004443">
    <property type="entry name" value="YjeF_N_dom"/>
</dbReference>
<evidence type="ECO:0000256" key="9">
    <source>
        <dbReference type="ARBA" id="ARBA00022958"/>
    </source>
</evidence>
<comment type="cofactor">
    <cofactor evidence="17">
        <name>Mg(2+)</name>
        <dbReference type="ChEBI" id="CHEBI:18420"/>
    </cofactor>
</comment>
<keyword evidence="12 17" id="KW-0456">Lyase</keyword>
<name>A0A1E3LZV3_9SPHN</name>
<dbReference type="CDD" id="cd01171">
    <property type="entry name" value="YXKO-related"/>
    <property type="match status" value="1"/>
</dbReference>
<dbReference type="PROSITE" id="PS01050">
    <property type="entry name" value="YJEF_C_2"/>
    <property type="match status" value="1"/>
</dbReference>
<dbReference type="RefSeq" id="WP_069319072.1">
    <property type="nucleotide sequence ID" value="NZ_MDDS01000006.1"/>
</dbReference>
<keyword evidence="11 18" id="KW-0413">Isomerase</keyword>
<dbReference type="SUPFAM" id="SSF53613">
    <property type="entry name" value="Ribokinase-like"/>
    <property type="match status" value="1"/>
</dbReference>
<dbReference type="PROSITE" id="PS51383">
    <property type="entry name" value="YJEF_C_3"/>
    <property type="match status" value="1"/>
</dbReference>
<evidence type="ECO:0000313" key="23">
    <source>
        <dbReference type="Proteomes" id="UP000094487"/>
    </source>
</evidence>
<keyword evidence="8 17" id="KW-0521">NADP</keyword>
<keyword evidence="6 17" id="KW-0547">Nucleotide-binding</keyword>
<feature type="domain" description="YjeF C-terminal" evidence="20">
    <location>
        <begin position="211"/>
        <end position="463"/>
    </location>
</feature>
<comment type="caution">
    <text evidence="18">Lacks conserved residue(s) required for the propagation of feature annotation.</text>
</comment>
<feature type="binding site" evidence="18">
    <location>
        <begin position="60"/>
        <end position="64"/>
    </location>
    <ligand>
        <name>(6S)-NADPHX</name>
        <dbReference type="ChEBI" id="CHEBI:64076"/>
    </ligand>
</feature>
<feature type="binding site" evidence="17">
    <location>
        <position position="297"/>
    </location>
    <ligand>
        <name>(6S)-NADPHX</name>
        <dbReference type="ChEBI" id="CHEBI:64076"/>
    </ligand>
</feature>
<feature type="binding site" evidence="17">
    <location>
        <position position="244"/>
    </location>
    <ligand>
        <name>(6S)-NADPHX</name>
        <dbReference type="ChEBI" id="CHEBI:64076"/>
    </ligand>
</feature>
<feature type="domain" description="YjeF N-terminal" evidence="21">
    <location>
        <begin position="14"/>
        <end position="210"/>
    </location>
</feature>
<evidence type="ECO:0000256" key="11">
    <source>
        <dbReference type="ARBA" id="ARBA00023235"/>
    </source>
</evidence>
<evidence type="ECO:0000256" key="7">
    <source>
        <dbReference type="ARBA" id="ARBA00022840"/>
    </source>
</evidence>
<gene>
    <name evidence="18" type="primary">nnrE</name>
    <name evidence="17" type="synonym">nnrD</name>
    <name evidence="22" type="ORF">BFL28_10840</name>
</gene>
<comment type="catalytic activity">
    <reaction evidence="1 18 19">
        <text>(6R)-NADHX = (6S)-NADHX</text>
        <dbReference type="Rhea" id="RHEA:32215"/>
        <dbReference type="ChEBI" id="CHEBI:64074"/>
        <dbReference type="ChEBI" id="CHEBI:64075"/>
        <dbReference type="EC" id="5.1.99.6"/>
    </reaction>
</comment>
<dbReference type="STRING" id="1888892.BFL28_10840"/>
<dbReference type="InterPro" id="IPR017953">
    <property type="entry name" value="Carbohydrate_kinase_pred_CS"/>
</dbReference>
<dbReference type="EMBL" id="MDDS01000006">
    <property type="protein sequence ID" value="ODP39301.1"/>
    <property type="molecule type" value="Genomic_DNA"/>
</dbReference>
<comment type="catalytic activity">
    <reaction evidence="2 18 19">
        <text>(6R)-NADPHX = (6S)-NADPHX</text>
        <dbReference type="Rhea" id="RHEA:32227"/>
        <dbReference type="ChEBI" id="CHEBI:64076"/>
        <dbReference type="ChEBI" id="CHEBI:64077"/>
        <dbReference type="EC" id="5.1.99.6"/>
    </reaction>
</comment>
<evidence type="ECO:0000256" key="13">
    <source>
        <dbReference type="ARBA" id="ARBA00023268"/>
    </source>
</evidence>
<dbReference type="HAMAP" id="MF_01966">
    <property type="entry name" value="NADHX_epimerase"/>
    <property type="match status" value="1"/>
</dbReference>
<dbReference type="InterPro" id="IPR029056">
    <property type="entry name" value="Ribokinase-like"/>
</dbReference>
<dbReference type="PANTHER" id="PTHR12592">
    <property type="entry name" value="ATP-DEPENDENT (S)-NAD(P)H-HYDRATE DEHYDRATASE FAMILY MEMBER"/>
    <property type="match status" value="1"/>
</dbReference>
<feature type="binding site" evidence="17">
    <location>
        <position position="408"/>
    </location>
    <ligand>
        <name>(6S)-NADPHX</name>
        <dbReference type="ChEBI" id="CHEBI:64076"/>
    </ligand>
</feature>
<comment type="similarity">
    <text evidence="3 19">In the N-terminal section; belongs to the NnrE/AIBP family.</text>
</comment>
<evidence type="ECO:0000256" key="8">
    <source>
        <dbReference type="ARBA" id="ARBA00022857"/>
    </source>
</evidence>
<dbReference type="GO" id="GO:0110051">
    <property type="term" value="P:metabolite repair"/>
    <property type="evidence" value="ECO:0007669"/>
    <property type="project" value="TreeGrafter"/>
</dbReference>
<keyword evidence="9 18" id="KW-0630">Potassium</keyword>
<evidence type="ECO:0000256" key="2">
    <source>
        <dbReference type="ARBA" id="ARBA00000909"/>
    </source>
</evidence>
<dbReference type="NCBIfam" id="TIGR00197">
    <property type="entry name" value="yjeF_nterm"/>
    <property type="match status" value="1"/>
</dbReference>
<sequence length="464" mass="47218">MNDRGDPILTAGQMRAAEAAAIAAGASVEELMERAGRGIADWVQRLAFGAPVLILCGPGNNGGDGYLAARLLAARGLGVRVAALAEPRTPAAIAARGRWTGPVEPFTADLPAEPILVDALFGTGLTRPLDHDLASSLRRLVEAAQLAIAVDVPSGADADHGGDRATLAVPRYGITLALGARKPAHVLYPMAAQCGTVRVIDLGLPETVHSVRTLGAPGIAQPQYCSHKYSRGIVAIIGGPMHGAAELAARAAYGAGAGYVVLLSGALPHPPHAIVRRRWSPDALADTRIGAVIVGPGLGRDDHARAKLATALGSSHPLVIDGDALHLIDRAELRNRAVATVLTPHAGEFGALFGHGSASKIVRAQEAAEQAPAVVVFKGADTVIADPSGHVQVASGAPFDLAVAGTGDVLAGAIGAMLAQNQASPFEAAAAGVWLHGEAARQIGRPFLADELAAALPIVLGASR</sequence>
<dbReference type="InterPro" id="IPR030677">
    <property type="entry name" value="Nnr"/>
</dbReference>
<dbReference type="Pfam" id="PF01256">
    <property type="entry name" value="Carb_kinase"/>
    <property type="match status" value="1"/>
</dbReference>
<evidence type="ECO:0000256" key="19">
    <source>
        <dbReference type="PIRNR" id="PIRNR017184"/>
    </source>
</evidence>
<keyword evidence="7 17" id="KW-0067">ATP-binding</keyword>
<dbReference type="AlphaFoldDB" id="A0A1E3LZV3"/>
<reference evidence="22 23" key="1">
    <citation type="submission" date="2016-08" db="EMBL/GenBank/DDBJ databases">
        <title>Draft genome of the agarase producing Sphingomonas sp. MCT13.</title>
        <authorList>
            <person name="D'Andrea M.M."/>
            <person name="Rossolini G.M."/>
            <person name="Thaller M.C."/>
        </authorList>
    </citation>
    <scope>NUCLEOTIDE SEQUENCE [LARGE SCALE GENOMIC DNA]</scope>
    <source>
        <strain evidence="22 23">MCT13</strain>
    </source>
</reference>
<evidence type="ECO:0000256" key="18">
    <source>
        <dbReference type="HAMAP-Rule" id="MF_01966"/>
    </source>
</evidence>
<dbReference type="EC" id="5.1.99.6" evidence="19"/>
<dbReference type="Gene3D" id="3.40.1190.20">
    <property type="match status" value="1"/>
</dbReference>
<evidence type="ECO:0000313" key="22">
    <source>
        <dbReference type="EMBL" id="ODP39301.1"/>
    </source>
</evidence>
<accession>A0A1E3LZV3</accession>
<dbReference type="InterPro" id="IPR036652">
    <property type="entry name" value="YjeF_N_dom_sf"/>
</dbReference>
<keyword evidence="13" id="KW-0511">Multifunctional enzyme</keyword>
<dbReference type="NCBIfam" id="TIGR00196">
    <property type="entry name" value="yjeF_cterm"/>
    <property type="match status" value="1"/>
</dbReference>
<comment type="subunit">
    <text evidence="17">Homotetramer.</text>
</comment>
<dbReference type="Gene3D" id="3.40.50.10260">
    <property type="entry name" value="YjeF N-terminal domain"/>
    <property type="match status" value="1"/>
</dbReference>
<keyword evidence="10 17" id="KW-0520">NAD</keyword>
<protein>
    <recommendedName>
        <fullName evidence="19">Bifunctional NAD(P)H-hydrate repair enzyme</fullName>
    </recommendedName>
    <alternativeName>
        <fullName evidence="19">Nicotinamide nucleotide repair protein</fullName>
    </alternativeName>
    <domain>
        <recommendedName>
            <fullName evidence="19">ADP-dependent (S)-NAD(P)H-hydrate dehydratase</fullName>
            <ecNumber evidence="19">4.2.1.136</ecNumber>
        </recommendedName>
        <alternativeName>
            <fullName evidence="19">ADP-dependent NAD(P)HX dehydratase</fullName>
        </alternativeName>
    </domain>
    <domain>
        <recommendedName>
            <fullName evidence="19">NAD(P)H-hydrate epimerase</fullName>
            <ecNumber evidence="19">5.1.99.6</ecNumber>
        </recommendedName>
    </domain>
</protein>
<evidence type="ECO:0000256" key="17">
    <source>
        <dbReference type="HAMAP-Rule" id="MF_01965"/>
    </source>
</evidence>
<evidence type="ECO:0000256" key="14">
    <source>
        <dbReference type="ARBA" id="ARBA00025153"/>
    </source>
</evidence>
<evidence type="ECO:0000256" key="6">
    <source>
        <dbReference type="ARBA" id="ARBA00022741"/>
    </source>
</evidence>
<evidence type="ECO:0000256" key="1">
    <source>
        <dbReference type="ARBA" id="ARBA00000013"/>
    </source>
</evidence>
<feature type="binding site" evidence="17">
    <location>
        <position position="407"/>
    </location>
    <ligand>
        <name>AMP</name>
        <dbReference type="ChEBI" id="CHEBI:456215"/>
    </ligand>
</feature>
<feature type="binding site" evidence="18">
    <location>
        <position position="118"/>
    </location>
    <ligand>
        <name>K(+)</name>
        <dbReference type="ChEBI" id="CHEBI:29103"/>
    </ligand>
</feature>
<comment type="caution">
    <text evidence="22">The sequence shown here is derived from an EMBL/GenBank/DDBJ whole genome shotgun (WGS) entry which is preliminary data.</text>
</comment>
<evidence type="ECO:0000256" key="3">
    <source>
        <dbReference type="ARBA" id="ARBA00006001"/>
    </source>
</evidence>
<dbReference type="Proteomes" id="UP000094487">
    <property type="component" value="Unassembled WGS sequence"/>
</dbReference>
<evidence type="ECO:0000256" key="4">
    <source>
        <dbReference type="ARBA" id="ARBA00009524"/>
    </source>
</evidence>
<evidence type="ECO:0000256" key="15">
    <source>
        <dbReference type="ARBA" id="ARBA00048238"/>
    </source>
</evidence>
<comment type="function">
    <text evidence="18">Catalyzes the epimerization of the S- and R-forms of NAD(P)HX, a damaged form of NAD(P)H that is a result of enzymatic or heat-dependent hydration. This is a prerequisite for the S-specific NAD(P)H-hydrate dehydratase to allow the repair of both epimers of NAD(P)HX.</text>
</comment>
<feature type="binding site" evidence="17">
    <location>
        <begin position="378"/>
        <end position="382"/>
    </location>
    <ligand>
        <name>AMP</name>
        <dbReference type="ChEBI" id="CHEBI:456215"/>
    </ligand>
</feature>
<dbReference type="OrthoDB" id="9806925at2"/>
<keyword evidence="23" id="KW-1185">Reference proteome</keyword>
<evidence type="ECO:0000259" key="21">
    <source>
        <dbReference type="PROSITE" id="PS51385"/>
    </source>
</evidence>
<comment type="similarity">
    <text evidence="18">Belongs to the NnrE/AIBP family.</text>
</comment>
<evidence type="ECO:0000256" key="12">
    <source>
        <dbReference type="ARBA" id="ARBA00023239"/>
    </source>
</evidence>
<dbReference type="EC" id="4.2.1.136" evidence="19"/>
<comment type="function">
    <text evidence="14 19">Bifunctional enzyme that catalyzes the epimerization of the S- and R-forms of NAD(P)HX and the dehydration of the S-form of NAD(P)HX at the expense of ADP, which is converted to AMP. This allows the repair of both epimers of NAD(P)HX, a damaged form of NAD(P)H that is a result of enzymatic or heat-dependent hydration.</text>
</comment>
<feature type="binding site" evidence="17">
    <location>
        <position position="345"/>
    </location>
    <ligand>
        <name>(6S)-NADPHX</name>
        <dbReference type="ChEBI" id="CHEBI:64076"/>
    </ligand>
</feature>
<feature type="binding site" evidence="18">
    <location>
        <position position="154"/>
    </location>
    <ligand>
        <name>K(+)</name>
        <dbReference type="ChEBI" id="CHEBI:29103"/>
    </ligand>
</feature>
<evidence type="ECO:0000256" key="16">
    <source>
        <dbReference type="ARBA" id="ARBA00049209"/>
    </source>
</evidence>
<dbReference type="GO" id="GO:0046872">
    <property type="term" value="F:metal ion binding"/>
    <property type="evidence" value="ECO:0007669"/>
    <property type="project" value="UniProtKB-UniRule"/>
</dbReference>
<feature type="binding site" evidence="18">
    <location>
        <position position="61"/>
    </location>
    <ligand>
        <name>K(+)</name>
        <dbReference type="ChEBI" id="CHEBI:29103"/>
    </ligand>
</feature>
<dbReference type="Pfam" id="PF03853">
    <property type="entry name" value="YjeF_N"/>
    <property type="match status" value="1"/>
</dbReference>
<dbReference type="GO" id="GO:0052856">
    <property type="term" value="F:NAD(P)HX epimerase activity"/>
    <property type="evidence" value="ECO:0007669"/>
    <property type="project" value="UniProtKB-UniRule"/>
</dbReference>
<comment type="function">
    <text evidence="17">Catalyzes the dehydration of the S-form of NAD(P)HX at the expense of ADP, which is converted to AMP. Together with NAD(P)HX epimerase, which catalyzes the epimerization of the S- and R-forms, the enzyme allows the repair of both epimers of NAD(P)HX, a damaged form of NAD(P)H that is a result of enzymatic or heat-dependent hydration.</text>
</comment>
<keyword evidence="5 18" id="KW-0479">Metal-binding</keyword>
<comment type="catalytic activity">
    <reaction evidence="16 17 19">
        <text>(6S)-NADPHX + ADP = AMP + phosphate + NADPH + H(+)</text>
        <dbReference type="Rhea" id="RHEA:32235"/>
        <dbReference type="ChEBI" id="CHEBI:15378"/>
        <dbReference type="ChEBI" id="CHEBI:43474"/>
        <dbReference type="ChEBI" id="CHEBI:57783"/>
        <dbReference type="ChEBI" id="CHEBI:64076"/>
        <dbReference type="ChEBI" id="CHEBI:456215"/>
        <dbReference type="ChEBI" id="CHEBI:456216"/>
        <dbReference type="EC" id="4.2.1.136"/>
    </reaction>
</comment>
<dbReference type="HAMAP" id="MF_01965">
    <property type="entry name" value="NADHX_dehydratase"/>
    <property type="match status" value="1"/>
</dbReference>
<comment type="similarity">
    <text evidence="4 19">In the C-terminal section; belongs to the NnrD/CARKD family.</text>
</comment>
<dbReference type="GO" id="GO:0005524">
    <property type="term" value="F:ATP binding"/>
    <property type="evidence" value="ECO:0007669"/>
    <property type="project" value="UniProtKB-UniRule"/>
</dbReference>
<dbReference type="PANTHER" id="PTHR12592:SF0">
    <property type="entry name" value="ATP-DEPENDENT (S)-NAD(P)H-HYDRATE DEHYDRATASE"/>
    <property type="match status" value="1"/>
</dbReference>
<dbReference type="PIRSF" id="PIRSF017184">
    <property type="entry name" value="Nnr"/>
    <property type="match status" value="1"/>
</dbReference>
<comment type="cofactor">
    <cofactor evidence="18 19">
        <name>K(+)</name>
        <dbReference type="ChEBI" id="CHEBI:29103"/>
    </cofactor>
    <text evidence="18 19">Binds 1 potassium ion per subunit.</text>
</comment>
<dbReference type="SUPFAM" id="SSF64153">
    <property type="entry name" value="YjeF N-terminal domain-like"/>
    <property type="match status" value="1"/>
</dbReference>
<feature type="binding site" evidence="18">
    <location>
        <position position="151"/>
    </location>
    <ligand>
        <name>(6S)-NADPHX</name>
        <dbReference type="ChEBI" id="CHEBI:64076"/>
    </ligand>
</feature>